<dbReference type="Pfam" id="PF14927">
    <property type="entry name" value="Neurensin"/>
    <property type="match status" value="1"/>
</dbReference>
<feature type="region of interest" description="Disordered" evidence="1">
    <location>
        <begin position="146"/>
        <end position="214"/>
    </location>
</feature>
<dbReference type="RefSeq" id="XP_012673675.1">
    <property type="nucleotide sequence ID" value="XM_012818221.3"/>
</dbReference>
<dbReference type="AlphaFoldDB" id="A0A6P3VK82"/>
<sequence length="214" mass="23401">MASCSEICGSEQSERAPNPTESGCHRYGVRSYLHHFYEECTASVWERRNEDFQTQRSPRWWSSGLWKVSLVFGTLVLAIGLVVFVVGCTIPSRIEAFGEGELLFVDRQAVRFNEGLQMSIQAGAGMLCLGGLVVAGSLFASAFARGPSKDVNQSPPAKDRGRERKRGKRGRKVPSEPVTKPPTPISSETGVPVTLTRVENIQPPSEEPPSSPSH</sequence>
<dbReference type="PANTHER" id="PTHR14796">
    <property type="entry name" value="NEURENSIN 1-RELATED"/>
    <property type="match status" value="1"/>
</dbReference>
<protein>
    <submittedName>
        <fullName evidence="4">Neurensin 1-like</fullName>
    </submittedName>
</protein>
<accession>A0A6P3VK82</accession>
<reference evidence="4" key="1">
    <citation type="submission" date="2025-08" db="UniProtKB">
        <authorList>
            <consortium name="RefSeq"/>
        </authorList>
    </citation>
    <scope>IDENTIFICATION</scope>
</reference>
<organism evidence="3 4">
    <name type="scientific">Clupea harengus</name>
    <name type="common">Atlantic herring</name>
    <dbReference type="NCBI Taxonomy" id="7950"/>
    <lineage>
        <taxon>Eukaryota</taxon>
        <taxon>Metazoa</taxon>
        <taxon>Chordata</taxon>
        <taxon>Craniata</taxon>
        <taxon>Vertebrata</taxon>
        <taxon>Euteleostomi</taxon>
        <taxon>Actinopterygii</taxon>
        <taxon>Neopterygii</taxon>
        <taxon>Teleostei</taxon>
        <taxon>Clupei</taxon>
        <taxon>Clupeiformes</taxon>
        <taxon>Clupeoidei</taxon>
        <taxon>Clupeidae</taxon>
        <taxon>Clupea</taxon>
    </lineage>
</organism>
<dbReference type="GO" id="GO:0007399">
    <property type="term" value="P:nervous system development"/>
    <property type="evidence" value="ECO:0007669"/>
    <property type="project" value="TreeGrafter"/>
</dbReference>
<dbReference type="Proteomes" id="UP000515152">
    <property type="component" value="Chromosome 19"/>
</dbReference>
<name>A0A6P3VK82_CLUHA</name>
<dbReference type="InterPro" id="IPR024883">
    <property type="entry name" value="Neurensin"/>
</dbReference>
<feature type="region of interest" description="Disordered" evidence="1">
    <location>
        <begin position="1"/>
        <end position="21"/>
    </location>
</feature>
<feature type="transmembrane region" description="Helical" evidence="2">
    <location>
        <begin position="65"/>
        <end position="87"/>
    </location>
</feature>
<proteinExistence type="predicted"/>
<keyword evidence="2" id="KW-1133">Transmembrane helix</keyword>
<feature type="compositionally biased region" description="Pro residues" evidence="1">
    <location>
        <begin position="205"/>
        <end position="214"/>
    </location>
</feature>
<dbReference type="OrthoDB" id="5979667at2759"/>
<feature type="transmembrane region" description="Helical" evidence="2">
    <location>
        <begin position="120"/>
        <end position="144"/>
    </location>
</feature>
<dbReference type="GO" id="GO:0043025">
    <property type="term" value="C:neuronal cell body"/>
    <property type="evidence" value="ECO:0007669"/>
    <property type="project" value="TreeGrafter"/>
</dbReference>
<feature type="compositionally biased region" description="Basic residues" evidence="1">
    <location>
        <begin position="163"/>
        <end position="172"/>
    </location>
</feature>
<evidence type="ECO:0000313" key="3">
    <source>
        <dbReference type="Proteomes" id="UP000515152"/>
    </source>
</evidence>
<keyword evidence="3" id="KW-1185">Reference proteome</keyword>
<dbReference type="KEGG" id="char:105892005"/>
<evidence type="ECO:0000313" key="4">
    <source>
        <dbReference type="RefSeq" id="XP_012673675.1"/>
    </source>
</evidence>
<dbReference type="PANTHER" id="PTHR14796:SF3">
    <property type="entry name" value="NEURENSIN 1-LIKE-RELATED"/>
    <property type="match status" value="1"/>
</dbReference>
<keyword evidence="2" id="KW-0472">Membrane</keyword>
<keyword evidence="2" id="KW-0812">Transmembrane</keyword>
<dbReference type="CTD" id="100007978"/>
<dbReference type="GeneID" id="105892005"/>
<dbReference type="GO" id="GO:0043005">
    <property type="term" value="C:neuron projection"/>
    <property type="evidence" value="ECO:0007669"/>
    <property type="project" value="TreeGrafter"/>
</dbReference>
<evidence type="ECO:0000256" key="1">
    <source>
        <dbReference type="SAM" id="MobiDB-lite"/>
    </source>
</evidence>
<dbReference type="GO" id="GO:0030133">
    <property type="term" value="C:transport vesicle"/>
    <property type="evidence" value="ECO:0007669"/>
    <property type="project" value="InterPro"/>
</dbReference>
<evidence type="ECO:0000256" key="2">
    <source>
        <dbReference type="SAM" id="Phobius"/>
    </source>
</evidence>
<gene>
    <name evidence="4" type="primary">nrsn1l</name>
</gene>